<evidence type="ECO:0000259" key="6">
    <source>
        <dbReference type="SMART" id="SM00829"/>
    </source>
</evidence>
<organism evidence="7 8">
    <name type="scientific">Prauserella sediminis</name>
    <dbReference type="NCBI Taxonomy" id="577680"/>
    <lineage>
        <taxon>Bacteria</taxon>
        <taxon>Bacillati</taxon>
        <taxon>Actinomycetota</taxon>
        <taxon>Actinomycetes</taxon>
        <taxon>Pseudonocardiales</taxon>
        <taxon>Pseudonocardiaceae</taxon>
        <taxon>Prauserella</taxon>
        <taxon>Prauserella salsuginis group</taxon>
    </lineage>
</organism>
<evidence type="ECO:0000256" key="5">
    <source>
        <dbReference type="RuleBase" id="RU361277"/>
    </source>
</evidence>
<dbReference type="GO" id="GO:0008270">
    <property type="term" value="F:zinc ion binding"/>
    <property type="evidence" value="ECO:0007669"/>
    <property type="project" value="InterPro"/>
</dbReference>
<dbReference type="CDD" id="cd08260">
    <property type="entry name" value="Zn_ADH6"/>
    <property type="match status" value="1"/>
</dbReference>
<dbReference type="Proteomes" id="UP000564573">
    <property type="component" value="Unassembled WGS sequence"/>
</dbReference>
<keyword evidence="3 5" id="KW-0862">Zinc</keyword>
<evidence type="ECO:0000313" key="7">
    <source>
        <dbReference type="EMBL" id="MBB3664185.1"/>
    </source>
</evidence>
<dbReference type="EC" id="1.1.1.1" evidence="7"/>
<accession>A0A839XWM2</accession>
<comment type="similarity">
    <text evidence="5">Belongs to the zinc-containing alcohol dehydrogenase family.</text>
</comment>
<dbReference type="AlphaFoldDB" id="A0A839XWM2"/>
<dbReference type="InterPro" id="IPR002328">
    <property type="entry name" value="ADH_Zn_CS"/>
</dbReference>
<dbReference type="Pfam" id="PF00107">
    <property type="entry name" value="ADH_zinc_N"/>
    <property type="match status" value="1"/>
</dbReference>
<comment type="caution">
    <text evidence="7">The sequence shown here is derived from an EMBL/GenBank/DDBJ whole genome shotgun (WGS) entry which is preliminary data.</text>
</comment>
<dbReference type="Gene3D" id="3.40.50.720">
    <property type="entry name" value="NAD(P)-binding Rossmann-like Domain"/>
    <property type="match status" value="1"/>
</dbReference>
<dbReference type="SMART" id="SM00829">
    <property type="entry name" value="PKS_ER"/>
    <property type="match status" value="1"/>
</dbReference>
<evidence type="ECO:0000256" key="4">
    <source>
        <dbReference type="ARBA" id="ARBA00023002"/>
    </source>
</evidence>
<dbReference type="SUPFAM" id="SSF51735">
    <property type="entry name" value="NAD(P)-binding Rossmann-fold domains"/>
    <property type="match status" value="1"/>
</dbReference>
<dbReference type="GO" id="GO:0004022">
    <property type="term" value="F:alcohol dehydrogenase (NAD+) activity"/>
    <property type="evidence" value="ECO:0007669"/>
    <property type="project" value="UniProtKB-EC"/>
</dbReference>
<proteinExistence type="inferred from homology"/>
<dbReference type="InterPro" id="IPR013154">
    <property type="entry name" value="ADH-like_N"/>
</dbReference>
<dbReference type="PANTHER" id="PTHR43401:SF5">
    <property type="entry name" value="ALCOHOL DEHYDROGENASE-RELATED"/>
    <property type="match status" value="1"/>
</dbReference>
<dbReference type="PROSITE" id="PS00059">
    <property type="entry name" value="ADH_ZINC"/>
    <property type="match status" value="1"/>
</dbReference>
<reference evidence="7 8" key="1">
    <citation type="submission" date="2020-08" db="EMBL/GenBank/DDBJ databases">
        <title>Sequencing the genomes of 1000 actinobacteria strains.</title>
        <authorList>
            <person name="Klenk H.-P."/>
        </authorList>
    </citation>
    <scope>NUCLEOTIDE SEQUENCE [LARGE SCALE GENOMIC DNA]</scope>
    <source>
        <strain evidence="7 8">DSM 45267</strain>
    </source>
</reference>
<keyword evidence="8" id="KW-1185">Reference proteome</keyword>
<dbReference type="EMBL" id="JACIBS010000001">
    <property type="protein sequence ID" value="MBB3664185.1"/>
    <property type="molecule type" value="Genomic_DNA"/>
</dbReference>
<evidence type="ECO:0000256" key="3">
    <source>
        <dbReference type="ARBA" id="ARBA00022833"/>
    </source>
</evidence>
<gene>
    <name evidence="7" type="ORF">FB384_003089</name>
</gene>
<protein>
    <submittedName>
        <fullName evidence="7">Alcohol dehydrogenase</fullName>
        <ecNumber evidence="7">1.1.1.1</ecNumber>
    </submittedName>
</protein>
<dbReference type="Gene3D" id="3.90.180.10">
    <property type="entry name" value="Medium-chain alcohol dehydrogenases, catalytic domain"/>
    <property type="match status" value="1"/>
</dbReference>
<dbReference type="InterPro" id="IPR011032">
    <property type="entry name" value="GroES-like_sf"/>
</dbReference>
<dbReference type="InterPro" id="IPR013149">
    <property type="entry name" value="ADH-like_C"/>
</dbReference>
<name>A0A839XWM2_9PSEU</name>
<dbReference type="Pfam" id="PF08240">
    <property type="entry name" value="ADH_N"/>
    <property type="match status" value="1"/>
</dbReference>
<evidence type="ECO:0000256" key="1">
    <source>
        <dbReference type="ARBA" id="ARBA00001947"/>
    </source>
</evidence>
<dbReference type="InterPro" id="IPR020843">
    <property type="entry name" value="ER"/>
</dbReference>
<keyword evidence="2 5" id="KW-0479">Metal-binding</keyword>
<evidence type="ECO:0000256" key="2">
    <source>
        <dbReference type="ARBA" id="ARBA00022723"/>
    </source>
</evidence>
<keyword evidence="4 7" id="KW-0560">Oxidoreductase</keyword>
<dbReference type="InterPro" id="IPR036291">
    <property type="entry name" value="NAD(P)-bd_dom_sf"/>
</dbReference>
<evidence type="ECO:0000313" key="8">
    <source>
        <dbReference type="Proteomes" id="UP000564573"/>
    </source>
</evidence>
<dbReference type="PANTHER" id="PTHR43401">
    <property type="entry name" value="L-THREONINE 3-DEHYDROGENASE"/>
    <property type="match status" value="1"/>
</dbReference>
<dbReference type="InterPro" id="IPR050129">
    <property type="entry name" value="Zn_alcohol_dh"/>
</dbReference>
<dbReference type="SUPFAM" id="SSF50129">
    <property type="entry name" value="GroES-like"/>
    <property type="match status" value="1"/>
</dbReference>
<dbReference type="RefSeq" id="WP_183783748.1">
    <property type="nucleotide sequence ID" value="NZ_JACIBS010000001.1"/>
</dbReference>
<sequence>MQAVVYAGYGEPPVLTDVPEPECPSDGVVVAVRATGVCRSDWHAWKGHEQVPLPQIPGHELAGVVTEVGVDVTRWRPGARVTVPFVCGCGRCEYCAAGEAQVCPHQTQPGFTGPGSYAERVALHAADLNLVPLPETVGFTAAASLGCRFATAFRAVTVHGRVGPGDWLAVHGCGGVGLSAVQIGVALGARVVAVDVADSPLDNARRLGAQAVVNSAGSDAPETAAAVRELTGGGAHASMDAFGSAGTCISSVRSLRRRGRHVQVGLLFGEAATPPIPMDVVTAQELEVHGSHGMPARDYPQLLAMLADGTLRPEELIGETIGLRQAPAALEAMDEPTAGTGAGMTVVELPG</sequence>
<feature type="domain" description="Enoyl reductase (ER)" evidence="6">
    <location>
        <begin position="10"/>
        <end position="347"/>
    </location>
</feature>
<comment type="cofactor">
    <cofactor evidence="1 5">
        <name>Zn(2+)</name>
        <dbReference type="ChEBI" id="CHEBI:29105"/>
    </cofactor>
</comment>